<dbReference type="Proteomes" id="UP000316092">
    <property type="component" value="Unassembled WGS sequence"/>
</dbReference>
<reference evidence="2 3" key="1">
    <citation type="submission" date="2019-07" db="EMBL/GenBank/DDBJ databases">
        <title>Deinococcus detaillus sp. nov., isolated from humus soil in Antarctica.</title>
        <authorList>
            <person name="Zhang K."/>
        </authorList>
    </citation>
    <scope>NUCLEOTIDE SEQUENCE [LARGE SCALE GENOMIC DNA]</scope>
    <source>
        <strain evidence="2 3">H1</strain>
    </source>
</reference>
<keyword evidence="3" id="KW-1185">Reference proteome</keyword>
<comment type="caution">
    <text evidence="2">The sequence shown here is derived from an EMBL/GenBank/DDBJ whole genome shotgun (WGS) entry which is preliminary data.</text>
</comment>
<gene>
    <name evidence="2" type="ORF">FNU79_14470</name>
</gene>
<dbReference type="OrthoDB" id="9935336at2"/>
<sequence>MSQPTLQAGTLQAGTLQAGTPALVIPPWVIALDRWVNEGGCGDDPDDAAWRKQSHRPPRQSEQER</sequence>
<name>A0A553UNN1_9DEIO</name>
<evidence type="ECO:0000256" key="1">
    <source>
        <dbReference type="SAM" id="MobiDB-lite"/>
    </source>
</evidence>
<organism evidence="2 3">
    <name type="scientific">Deinococcus detaillensis</name>
    <dbReference type="NCBI Taxonomy" id="2592048"/>
    <lineage>
        <taxon>Bacteria</taxon>
        <taxon>Thermotogati</taxon>
        <taxon>Deinococcota</taxon>
        <taxon>Deinococci</taxon>
        <taxon>Deinococcales</taxon>
        <taxon>Deinococcaceae</taxon>
        <taxon>Deinococcus</taxon>
    </lineage>
</organism>
<dbReference type="RefSeq" id="WP_143721522.1">
    <property type="nucleotide sequence ID" value="NZ_VKDB01000020.1"/>
</dbReference>
<protein>
    <submittedName>
        <fullName evidence="2">Uncharacterized protein</fullName>
    </submittedName>
</protein>
<evidence type="ECO:0000313" key="2">
    <source>
        <dbReference type="EMBL" id="TSA81775.1"/>
    </source>
</evidence>
<accession>A0A553UNN1</accession>
<evidence type="ECO:0000313" key="3">
    <source>
        <dbReference type="Proteomes" id="UP000316092"/>
    </source>
</evidence>
<dbReference type="AlphaFoldDB" id="A0A553UNN1"/>
<dbReference type="EMBL" id="VKDB01000020">
    <property type="protein sequence ID" value="TSA81775.1"/>
    <property type="molecule type" value="Genomic_DNA"/>
</dbReference>
<proteinExistence type="predicted"/>
<feature type="region of interest" description="Disordered" evidence="1">
    <location>
        <begin position="38"/>
        <end position="65"/>
    </location>
</feature>